<evidence type="ECO:0000256" key="4">
    <source>
        <dbReference type="ARBA" id="ARBA00022617"/>
    </source>
</evidence>
<keyword evidence="5 9" id="KW-0479">Metal-binding</keyword>
<dbReference type="AlphaFoldDB" id="A0A4Y9Y4Q8"/>
<dbReference type="InterPro" id="IPR050121">
    <property type="entry name" value="Cytochrome_P450_monoxygenase"/>
</dbReference>
<keyword evidence="8 10" id="KW-0503">Monooxygenase</keyword>
<evidence type="ECO:0000256" key="5">
    <source>
        <dbReference type="ARBA" id="ARBA00022723"/>
    </source>
</evidence>
<protein>
    <recommendedName>
        <fullName evidence="13">Cytochrome P450</fullName>
    </recommendedName>
</protein>
<keyword evidence="6 10" id="KW-0560">Oxidoreductase</keyword>
<evidence type="ECO:0000256" key="6">
    <source>
        <dbReference type="ARBA" id="ARBA00023002"/>
    </source>
</evidence>
<evidence type="ECO:0000256" key="2">
    <source>
        <dbReference type="ARBA" id="ARBA00005179"/>
    </source>
</evidence>
<comment type="cofactor">
    <cofactor evidence="1 9">
        <name>heme</name>
        <dbReference type="ChEBI" id="CHEBI:30413"/>
    </cofactor>
</comment>
<dbReference type="GO" id="GO:0020037">
    <property type="term" value="F:heme binding"/>
    <property type="evidence" value="ECO:0007669"/>
    <property type="project" value="InterPro"/>
</dbReference>
<dbReference type="Gene3D" id="1.10.630.10">
    <property type="entry name" value="Cytochrome P450"/>
    <property type="match status" value="1"/>
</dbReference>
<dbReference type="InterPro" id="IPR017972">
    <property type="entry name" value="Cyt_P450_CS"/>
</dbReference>
<dbReference type="Pfam" id="PF00067">
    <property type="entry name" value="p450"/>
    <property type="match status" value="1"/>
</dbReference>
<evidence type="ECO:0000256" key="8">
    <source>
        <dbReference type="ARBA" id="ARBA00023033"/>
    </source>
</evidence>
<reference evidence="11 12" key="1">
    <citation type="submission" date="2019-01" db="EMBL/GenBank/DDBJ databases">
        <title>Genome sequencing of the rare red list fungi Fomitopsis rosea.</title>
        <authorList>
            <person name="Buettner E."/>
            <person name="Kellner H."/>
        </authorList>
    </citation>
    <scope>NUCLEOTIDE SEQUENCE [LARGE SCALE GENOMIC DNA]</scope>
    <source>
        <strain evidence="11 12">DSM 105464</strain>
    </source>
</reference>
<comment type="pathway">
    <text evidence="2">Secondary metabolite biosynthesis.</text>
</comment>
<evidence type="ECO:0000256" key="3">
    <source>
        <dbReference type="ARBA" id="ARBA00010617"/>
    </source>
</evidence>
<evidence type="ECO:0008006" key="13">
    <source>
        <dbReference type="Google" id="ProtNLM"/>
    </source>
</evidence>
<dbReference type="InterPro" id="IPR002401">
    <property type="entry name" value="Cyt_P450_E_grp-I"/>
</dbReference>
<dbReference type="SUPFAM" id="SSF48264">
    <property type="entry name" value="Cytochrome P450"/>
    <property type="match status" value="1"/>
</dbReference>
<evidence type="ECO:0000313" key="12">
    <source>
        <dbReference type="Proteomes" id="UP000298390"/>
    </source>
</evidence>
<evidence type="ECO:0000256" key="7">
    <source>
        <dbReference type="ARBA" id="ARBA00023004"/>
    </source>
</evidence>
<dbReference type="InterPro" id="IPR036396">
    <property type="entry name" value="Cyt_P450_sf"/>
</dbReference>
<dbReference type="GO" id="GO:0016705">
    <property type="term" value="F:oxidoreductase activity, acting on paired donors, with incorporation or reduction of molecular oxygen"/>
    <property type="evidence" value="ECO:0007669"/>
    <property type="project" value="InterPro"/>
</dbReference>
<comment type="similarity">
    <text evidence="3 10">Belongs to the cytochrome P450 family.</text>
</comment>
<evidence type="ECO:0000256" key="9">
    <source>
        <dbReference type="PIRSR" id="PIRSR602401-1"/>
    </source>
</evidence>
<dbReference type="Proteomes" id="UP000298390">
    <property type="component" value="Unassembled WGS sequence"/>
</dbReference>
<feature type="binding site" description="axial binding residue" evidence="9">
    <location>
        <position position="436"/>
    </location>
    <ligand>
        <name>heme</name>
        <dbReference type="ChEBI" id="CHEBI:30413"/>
    </ligand>
    <ligandPart>
        <name>Fe</name>
        <dbReference type="ChEBI" id="CHEBI:18248"/>
    </ligandPart>
</feature>
<dbReference type="PROSITE" id="PS00086">
    <property type="entry name" value="CYTOCHROME_P450"/>
    <property type="match status" value="1"/>
</dbReference>
<accession>A0A4Y9Y4Q8</accession>
<gene>
    <name evidence="11" type="ORF">EVJ58_g7669</name>
</gene>
<dbReference type="PRINTS" id="PR00463">
    <property type="entry name" value="EP450I"/>
</dbReference>
<dbReference type="STRING" id="34475.A0A4Y9Y4Q8"/>
<evidence type="ECO:0000256" key="10">
    <source>
        <dbReference type="RuleBase" id="RU000461"/>
    </source>
</evidence>
<keyword evidence="4 9" id="KW-0349">Heme</keyword>
<dbReference type="PANTHER" id="PTHR24305">
    <property type="entry name" value="CYTOCHROME P450"/>
    <property type="match status" value="1"/>
</dbReference>
<dbReference type="EMBL" id="SEKV01000508">
    <property type="protein sequence ID" value="TFY56401.1"/>
    <property type="molecule type" value="Genomic_DNA"/>
</dbReference>
<dbReference type="GO" id="GO:0005506">
    <property type="term" value="F:iron ion binding"/>
    <property type="evidence" value="ECO:0007669"/>
    <property type="project" value="InterPro"/>
</dbReference>
<dbReference type="PRINTS" id="PR00385">
    <property type="entry name" value="P450"/>
</dbReference>
<comment type="caution">
    <text evidence="11">The sequence shown here is derived from an EMBL/GenBank/DDBJ whole genome shotgun (WGS) entry which is preliminary data.</text>
</comment>
<organism evidence="11 12">
    <name type="scientific">Rhodofomes roseus</name>
    <dbReference type="NCBI Taxonomy" id="34475"/>
    <lineage>
        <taxon>Eukaryota</taxon>
        <taxon>Fungi</taxon>
        <taxon>Dikarya</taxon>
        <taxon>Basidiomycota</taxon>
        <taxon>Agaricomycotina</taxon>
        <taxon>Agaricomycetes</taxon>
        <taxon>Polyporales</taxon>
        <taxon>Rhodofomes</taxon>
    </lineage>
</organism>
<dbReference type="InterPro" id="IPR001128">
    <property type="entry name" value="Cyt_P450"/>
</dbReference>
<sequence length="500" mass="56018">MSLVPIAFAILAILVVYRILRTHNTLKDVPGPTPSNWFLGYVYDLSPKPVGTLYREWSRTFGQTYKLRGPLGVPELVVGDPKGATHILNSPSFQRNYSDRVALEEFVRHYTASQQVTRLISMPSNVREVAHVLFDLAERLTQEWEEEIRQAGPSGILSEITSKMQRVAIDAISMTTFSYTLSEDPQIPALIAKIADVPASTLTLIAESLVDAFPILYKVPSPMRDWTVLLRTELGKIADRIWKENEKSDGGVGVLVGAESQLSCEGSSKMITGEPMDRDTAIANMCAVIFAGYETTANILAECLYEFAQKPFIQDKLRAELNAFVDTTGREPTYDDLTGDALPYLDAVSREAMRTKAVLLTVTRAAVASDTIPLHFPLVHVPVRDGIHADPAIWGPDAQEFRPERWLEGDSALPEMVKMIRAPGHLLTFGDGPKTCLGKYFAMAEFKIVISTIMRRFRIEDVQEKYDFYRQTSNTIKPRIRGREHEAPQLNLRVKLVEEM</sequence>
<dbReference type="PANTHER" id="PTHR24305:SF166">
    <property type="entry name" value="CYTOCHROME P450 12A4, MITOCHONDRIAL-RELATED"/>
    <property type="match status" value="1"/>
</dbReference>
<name>A0A4Y9Y4Q8_9APHY</name>
<evidence type="ECO:0000256" key="1">
    <source>
        <dbReference type="ARBA" id="ARBA00001971"/>
    </source>
</evidence>
<keyword evidence="7 9" id="KW-0408">Iron</keyword>
<evidence type="ECO:0000313" key="11">
    <source>
        <dbReference type="EMBL" id="TFY56401.1"/>
    </source>
</evidence>
<proteinExistence type="inferred from homology"/>
<dbReference type="GO" id="GO:0004497">
    <property type="term" value="F:monooxygenase activity"/>
    <property type="evidence" value="ECO:0007669"/>
    <property type="project" value="UniProtKB-KW"/>
</dbReference>